<accession>A0ABS2DGE3</accession>
<keyword evidence="2" id="KW-1185">Reference proteome</keyword>
<evidence type="ECO:0000313" key="2">
    <source>
        <dbReference type="Proteomes" id="UP001518925"/>
    </source>
</evidence>
<comment type="caution">
    <text evidence="1">The sequence shown here is derived from an EMBL/GenBank/DDBJ whole genome shotgun (WGS) entry which is preliminary data.</text>
</comment>
<organism evidence="1 2">
    <name type="scientific">Bacillus suaedaesalsae</name>
    <dbReference type="NCBI Taxonomy" id="2810349"/>
    <lineage>
        <taxon>Bacteria</taxon>
        <taxon>Bacillati</taxon>
        <taxon>Bacillota</taxon>
        <taxon>Bacilli</taxon>
        <taxon>Bacillales</taxon>
        <taxon>Bacillaceae</taxon>
        <taxon>Bacillus</taxon>
    </lineage>
</organism>
<gene>
    <name evidence="1" type="ORF">JR050_02825</name>
</gene>
<sequence length="35" mass="4088">MNETLKELCVHCNEPVESNSSFCSEKCEFDYRSND</sequence>
<evidence type="ECO:0000313" key="1">
    <source>
        <dbReference type="EMBL" id="MBM6616616.1"/>
    </source>
</evidence>
<dbReference type="Proteomes" id="UP001518925">
    <property type="component" value="Unassembled WGS sequence"/>
</dbReference>
<protein>
    <submittedName>
        <fullName evidence="1">DUF2116 family Zn-ribbon domain-containing protein</fullName>
    </submittedName>
</protein>
<proteinExistence type="predicted"/>
<reference evidence="1 2" key="1">
    <citation type="submission" date="2021-02" db="EMBL/GenBank/DDBJ databases">
        <title>Bacillus sp. RD4P76, an endophyte from a halophyte.</title>
        <authorList>
            <person name="Sun J.-Q."/>
        </authorList>
    </citation>
    <scope>NUCLEOTIDE SEQUENCE [LARGE SCALE GENOMIC DNA]</scope>
    <source>
        <strain evidence="1 2">RD4P76</strain>
    </source>
</reference>
<dbReference type="EMBL" id="JAFELM010000013">
    <property type="protein sequence ID" value="MBM6616616.1"/>
    <property type="molecule type" value="Genomic_DNA"/>
</dbReference>
<name>A0ABS2DGE3_9BACI</name>